<evidence type="ECO:0000259" key="4">
    <source>
        <dbReference type="Pfam" id="PF00361"/>
    </source>
</evidence>
<keyword evidence="6" id="KW-1185">Reference proteome</keyword>
<dbReference type="GO" id="GO:0016020">
    <property type="term" value="C:membrane"/>
    <property type="evidence" value="ECO:0007669"/>
    <property type="project" value="UniProtKB-SubCell"/>
</dbReference>
<feature type="transmembrane region" description="Helical" evidence="3">
    <location>
        <begin position="351"/>
        <end position="375"/>
    </location>
</feature>
<dbReference type="OrthoDB" id="9768329at2"/>
<dbReference type="InterPro" id="IPR003918">
    <property type="entry name" value="NADH_UbQ_OxRdtase"/>
</dbReference>
<dbReference type="InterPro" id="IPR050616">
    <property type="entry name" value="CPA3_Na-H_Antiporter_A"/>
</dbReference>
<feature type="transmembrane region" description="Helical" evidence="3">
    <location>
        <begin position="430"/>
        <end position="454"/>
    </location>
</feature>
<dbReference type="PRINTS" id="PR01437">
    <property type="entry name" value="NUOXDRDTASE4"/>
</dbReference>
<accession>A0A5M8FPE3</accession>
<keyword evidence="3" id="KW-0472">Membrane</keyword>
<proteinExistence type="predicted"/>
<reference evidence="5 6" key="1">
    <citation type="submission" date="2019-09" db="EMBL/GenBank/DDBJ databases">
        <title>Whole-genome sequence of the purple sulfur bacterium Thiohalocapsa marina DSM 19078.</title>
        <authorList>
            <person name="Kyndt J.A."/>
            <person name="Meyer T.E."/>
        </authorList>
    </citation>
    <scope>NUCLEOTIDE SEQUENCE [LARGE SCALE GENOMIC DNA]</scope>
    <source>
        <strain evidence="5 6">DSM 19078</strain>
    </source>
</reference>
<feature type="transmembrane region" description="Helical" evidence="3">
    <location>
        <begin position="174"/>
        <end position="196"/>
    </location>
</feature>
<dbReference type="EMBL" id="VWXX01000004">
    <property type="protein sequence ID" value="KAA6186768.1"/>
    <property type="molecule type" value="Genomic_DNA"/>
</dbReference>
<keyword evidence="3" id="KW-1133">Transmembrane helix</keyword>
<dbReference type="Proteomes" id="UP000322981">
    <property type="component" value="Unassembled WGS sequence"/>
</dbReference>
<dbReference type="PANTHER" id="PTHR43373:SF1">
    <property type="entry name" value="NA(+)_H(+) ANTIPORTER SUBUNIT A"/>
    <property type="match status" value="1"/>
</dbReference>
<name>A0A5M8FPE3_9GAMM</name>
<feature type="transmembrane region" description="Helical" evidence="3">
    <location>
        <begin position="310"/>
        <end position="331"/>
    </location>
</feature>
<evidence type="ECO:0000256" key="3">
    <source>
        <dbReference type="SAM" id="Phobius"/>
    </source>
</evidence>
<feature type="transmembrane region" description="Helical" evidence="3">
    <location>
        <begin position="37"/>
        <end position="57"/>
    </location>
</feature>
<feature type="transmembrane region" description="Helical" evidence="3">
    <location>
        <begin position="387"/>
        <end position="410"/>
    </location>
</feature>
<evidence type="ECO:0000313" key="6">
    <source>
        <dbReference type="Proteomes" id="UP000322981"/>
    </source>
</evidence>
<dbReference type="GO" id="GO:0012505">
    <property type="term" value="C:endomembrane system"/>
    <property type="evidence" value="ECO:0007669"/>
    <property type="project" value="UniProtKB-SubCell"/>
</dbReference>
<dbReference type="AlphaFoldDB" id="A0A5M8FPE3"/>
<evidence type="ECO:0000313" key="5">
    <source>
        <dbReference type="EMBL" id="KAA6186768.1"/>
    </source>
</evidence>
<evidence type="ECO:0000256" key="1">
    <source>
        <dbReference type="ARBA" id="ARBA00004127"/>
    </source>
</evidence>
<dbReference type="GO" id="GO:0042773">
    <property type="term" value="P:ATP synthesis coupled electron transport"/>
    <property type="evidence" value="ECO:0007669"/>
    <property type="project" value="InterPro"/>
</dbReference>
<protein>
    <submittedName>
        <fullName evidence="5">NADH-quinone oxidoreductase subunit J</fullName>
    </submittedName>
</protein>
<feature type="domain" description="NADH:quinone oxidoreductase/Mrp antiporter transmembrane" evidence="4">
    <location>
        <begin position="140"/>
        <end position="443"/>
    </location>
</feature>
<feature type="transmembrane region" description="Helical" evidence="3">
    <location>
        <begin position="12"/>
        <end position="30"/>
    </location>
</feature>
<sequence>MQALVGWSDALLVALLVLPVLAMLLGFALGGRAAERIALWTLPLGLAVALAIGALVLHQGMPLEYAMGGWAPPLGVALRVDGLSAALLLTTALVITGVGLYARADFATPSGVAETRASLAFWTLLLGLWAALNAVFIGRDLFNLYVAIELLTFTAVPLVCLKGSPENLQAALRYLLFALLGSVLYLLGVALLYGAYGTLDIAQLAAAVRGSAEPAALVAVVLMTAGLLAKTALVPLHLWLPPAHAGAPAAASAVLSALVVKGSFYLIFKLWLDLLPPQYGQQIAQGLGALGALAILFGGVLAIRQTRLKMLIAYSTLAQLGYLFLVFPLVLSPVTLLAATGEGTPPAWTGGVLQLVSHAFAKASMFMGAGLIAIAMGHDRIGELGGLVRVLPVTLTAFALAGLSLMGLPPSGGFAAKWLLLRAGLETGQWWWMLVILGGGVLTGTYLYRVLAVAGFSGGESAPRPLQPVARSRELIVLGLALVSLLLGLLPLSSFEVLKIGREGDETAAVEALTQPAITGAVWP</sequence>
<feature type="transmembrane region" description="Helical" evidence="3">
    <location>
        <begin position="119"/>
        <end position="138"/>
    </location>
</feature>
<gene>
    <name evidence="5" type="ORF">F2Q65_04825</name>
</gene>
<comment type="caution">
    <text evidence="5">The sequence shown here is derived from an EMBL/GenBank/DDBJ whole genome shotgun (WGS) entry which is preliminary data.</text>
</comment>
<dbReference type="InterPro" id="IPR001750">
    <property type="entry name" value="ND/Mrp_TM"/>
</dbReference>
<organism evidence="5 6">
    <name type="scientific">Thiohalocapsa marina</name>
    <dbReference type="NCBI Taxonomy" id="424902"/>
    <lineage>
        <taxon>Bacteria</taxon>
        <taxon>Pseudomonadati</taxon>
        <taxon>Pseudomonadota</taxon>
        <taxon>Gammaproteobacteria</taxon>
        <taxon>Chromatiales</taxon>
        <taxon>Chromatiaceae</taxon>
        <taxon>Thiohalocapsa</taxon>
    </lineage>
</organism>
<feature type="transmembrane region" description="Helical" evidence="3">
    <location>
        <begin position="283"/>
        <end position="303"/>
    </location>
</feature>
<evidence type="ECO:0000256" key="2">
    <source>
        <dbReference type="RuleBase" id="RU000320"/>
    </source>
</evidence>
<feature type="transmembrane region" description="Helical" evidence="3">
    <location>
        <begin position="77"/>
        <end position="98"/>
    </location>
</feature>
<feature type="transmembrane region" description="Helical" evidence="3">
    <location>
        <begin position="252"/>
        <end position="271"/>
    </location>
</feature>
<comment type="subcellular location">
    <subcellularLocation>
        <location evidence="1">Endomembrane system</location>
        <topology evidence="1">Multi-pass membrane protein</topology>
    </subcellularLocation>
    <subcellularLocation>
        <location evidence="2">Membrane</location>
        <topology evidence="2">Multi-pass membrane protein</topology>
    </subcellularLocation>
</comment>
<keyword evidence="2 3" id="KW-0812">Transmembrane</keyword>
<dbReference type="PANTHER" id="PTHR43373">
    <property type="entry name" value="NA(+)/H(+) ANTIPORTER SUBUNIT"/>
    <property type="match status" value="1"/>
</dbReference>
<dbReference type="Pfam" id="PF00361">
    <property type="entry name" value="Proton_antipo_M"/>
    <property type="match status" value="1"/>
</dbReference>
<feature type="transmembrane region" description="Helical" evidence="3">
    <location>
        <begin position="475"/>
        <end position="495"/>
    </location>
</feature>
<feature type="transmembrane region" description="Helical" evidence="3">
    <location>
        <begin position="216"/>
        <end position="240"/>
    </location>
</feature>
<feature type="transmembrane region" description="Helical" evidence="3">
    <location>
        <begin position="144"/>
        <end position="162"/>
    </location>
</feature>
<dbReference type="GO" id="GO:0008137">
    <property type="term" value="F:NADH dehydrogenase (ubiquinone) activity"/>
    <property type="evidence" value="ECO:0007669"/>
    <property type="project" value="InterPro"/>
</dbReference>